<name>A0AAU8AYS6_9CAUD</name>
<accession>A0AAU8AYS6</accession>
<protein>
    <submittedName>
        <fullName evidence="1">Uncharacterized protein</fullName>
    </submittedName>
</protein>
<reference evidence="1" key="1">
    <citation type="submission" date="2024-03" db="EMBL/GenBank/DDBJ databases">
        <title>Diverse circular DNA viruses in blood, oral, and fecal samples of captive lemurs.</title>
        <authorList>
            <person name="Paietta E.N."/>
            <person name="Kraberger S."/>
            <person name="Lund M.C."/>
            <person name="Custer J.M."/>
            <person name="Vargas K.M."/>
            <person name="Ehmke E.E."/>
            <person name="Yoder A.D."/>
            <person name="Varsani A."/>
        </authorList>
    </citation>
    <scope>NUCLEOTIDE SEQUENCE</scope>
    <source>
        <strain evidence="1">Duke_22FF_208</strain>
    </source>
</reference>
<organism evidence="1">
    <name type="scientific">Dulem virus 37</name>
    <dbReference type="NCBI Taxonomy" id="3145755"/>
    <lineage>
        <taxon>Viruses</taxon>
        <taxon>Duplodnaviria</taxon>
        <taxon>Heunggongvirae</taxon>
        <taxon>Uroviricota</taxon>
        <taxon>Caudoviricetes</taxon>
    </lineage>
</organism>
<dbReference type="EMBL" id="PP511443">
    <property type="protein sequence ID" value="XCD04288.1"/>
    <property type="molecule type" value="Genomic_DNA"/>
</dbReference>
<proteinExistence type="predicted"/>
<evidence type="ECO:0000313" key="1">
    <source>
        <dbReference type="EMBL" id="XCD04288.1"/>
    </source>
</evidence>
<sequence length="94" mass="10415">MLEVVTHYAKAHAPITLVELQRIFPKGLAPSFETVEALDKADASNFKGHKRYYTDEPINLSDGPAAVCNQWRADTINSFIACAEKLGYKISSTE</sequence>